<evidence type="ECO:0000313" key="3">
    <source>
        <dbReference type="Proteomes" id="UP001500689"/>
    </source>
</evidence>
<dbReference type="EMBL" id="BAAAZN010000008">
    <property type="protein sequence ID" value="GAA3554187.1"/>
    <property type="molecule type" value="Genomic_DNA"/>
</dbReference>
<dbReference type="Proteomes" id="UP001500689">
    <property type="component" value="Unassembled WGS sequence"/>
</dbReference>
<sequence>MSQPAQQPGWLEGLGFAITDQTGGGGGASGGAATPSGQGFALSRDDAMSMLNLAKSVREDFREMRTDAEQLTRLTSPADEPGSNGYNKLLVNDGQPPGAFVAGKDQVEQLYAYADELVKRLEKALGTTESSDEQAGADVKNAASGEQDGGFA</sequence>
<accession>A0ABP6WNF0</accession>
<reference evidence="3" key="1">
    <citation type="journal article" date="2019" name="Int. J. Syst. Evol. Microbiol.">
        <title>The Global Catalogue of Microorganisms (GCM) 10K type strain sequencing project: providing services to taxonomists for standard genome sequencing and annotation.</title>
        <authorList>
            <consortium name="The Broad Institute Genomics Platform"/>
            <consortium name="The Broad Institute Genome Sequencing Center for Infectious Disease"/>
            <person name="Wu L."/>
            <person name="Ma J."/>
        </authorList>
    </citation>
    <scope>NUCLEOTIDE SEQUENCE [LARGE SCALE GENOMIC DNA]</scope>
    <source>
        <strain evidence="3">JCM 16898</strain>
    </source>
</reference>
<feature type="region of interest" description="Disordered" evidence="1">
    <location>
        <begin position="1"/>
        <end position="41"/>
    </location>
</feature>
<protein>
    <recommendedName>
        <fullName evidence="4">PE family protein</fullName>
    </recommendedName>
</protein>
<evidence type="ECO:0000313" key="2">
    <source>
        <dbReference type="EMBL" id="GAA3554187.1"/>
    </source>
</evidence>
<name>A0ABP6WNF0_9PSEU</name>
<keyword evidence="3" id="KW-1185">Reference proteome</keyword>
<evidence type="ECO:0008006" key="4">
    <source>
        <dbReference type="Google" id="ProtNLM"/>
    </source>
</evidence>
<feature type="region of interest" description="Disordered" evidence="1">
    <location>
        <begin position="125"/>
        <end position="152"/>
    </location>
</feature>
<evidence type="ECO:0000256" key="1">
    <source>
        <dbReference type="SAM" id="MobiDB-lite"/>
    </source>
</evidence>
<organism evidence="2 3">
    <name type="scientific">Amycolatopsis ultiminotia</name>
    <dbReference type="NCBI Taxonomy" id="543629"/>
    <lineage>
        <taxon>Bacteria</taxon>
        <taxon>Bacillati</taxon>
        <taxon>Actinomycetota</taxon>
        <taxon>Actinomycetes</taxon>
        <taxon>Pseudonocardiales</taxon>
        <taxon>Pseudonocardiaceae</taxon>
        <taxon>Amycolatopsis</taxon>
    </lineage>
</organism>
<gene>
    <name evidence="2" type="ORF">GCM10022222_42310</name>
</gene>
<proteinExistence type="predicted"/>
<comment type="caution">
    <text evidence="2">The sequence shown here is derived from an EMBL/GenBank/DDBJ whole genome shotgun (WGS) entry which is preliminary data.</text>
</comment>